<dbReference type="SUPFAM" id="SSF56059">
    <property type="entry name" value="Glutathione synthetase ATP-binding domain-like"/>
    <property type="match status" value="1"/>
</dbReference>
<keyword evidence="2" id="KW-0436">Ligase</keyword>
<evidence type="ECO:0000256" key="3">
    <source>
        <dbReference type="ARBA" id="ARBA00022741"/>
    </source>
</evidence>
<dbReference type="SMART" id="SM00796">
    <property type="entry name" value="AHS1"/>
    <property type="match status" value="1"/>
</dbReference>
<keyword evidence="3 7" id="KW-0547">Nucleotide-binding</keyword>
<dbReference type="PROSITE" id="PS00867">
    <property type="entry name" value="CPSASE_2"/>
    <property type="match status" value="1"/>
</dbReference>
<dbReference type="GO" id="GO:0046872">
    <property type="term" value="F:metal ion binding"/>
    <property type="evidence" value="ECO:0007669"/>
    <property type="project" value="InterPro"/>
</dbReference>
<evidence type="ECO:0000256" key="7">
    <source>
        <dbReference type="PROSITE-ProRule" id="PRU00409"/>
    </source>
</evidence>
<dbReference type="Pfam" id="PF00364">
    <property type="entry name" value="Biotin_lipoyl"/>
    <property type="match status" value="1"/>
</dbReference>
<dbReference type="RefSeq" id="XP_041159339.1">
    <property type="nucleotide sequence ID" value="XM_041305124.1"/>
</dbReference>
<dbReference type="Proteomes" id="UP000719766">
    <property type="component" value="Unassembled WGS sequence"/>
</dbReference>
<evidence type="ECO:0000256" key="6">
    <source>
        <dbReference type="ARBA" id="ARBA00023267"/>
    </source>
</evidence>
<evidence type="ECO:0000256" key="1">
    <source>
        <dbReference type="ARBA" id="ARBA00001953"/>
    </source>
</evidence>
<dbReference type="Pfam" id="PF00289">
    <property type="entry name" value="Biotin_carb_N"/>
    <property type="match status" value="1"/>
</dbReference>
<name>A0A9P7DGQ2_9AGAM</name>
<gene>
    <name evidence="10" type="ORF">HD556DRAFT_1432455</name>
</gene>
<dbReference type="InterPro" id="IPR011053">
    <property type="entry name" value="Single_hybrid_motif"/>
</dbReference>
<comment type="cofactor">
    <cofactor evidence="1">
        <name>biotin</name>
        <dbReference type="ChEBI" id="CHEBI:57586"/>
    </cofactor>
</comment>
<organism evidence="10 11">
    <name type="scientific">Suillus plorans</name>
    <dbReference type="NCBI Taxonomy" id="116603"/>
    <lineage>
        <taxon>Eukaryota</taxon>
        <taxon>Fungi</taxon>
        <taxon>Dikarya</taxon>
        <taxon>Basidiomycota</taxon>
        <taxon>Agaricomycotina</taxon>
        <taxon>Agaricomycetes</taxon>
        <taxon>Agaricomycetidae</taxon>
        <taxon>Boletales</taxon>
        <taxon>Suillineae</taxon>
        <taxon>Suillaceae</taxon>
        <taxon>Suillus</taxon>
    </lineage>
</organism>
<dbReference type="GO" id="GO:0005524">
    <property type="term" value="F:ATP binding"/>
    <property type="evidence" value="ECO:0007669"/>
    <property type="project" value="UniProtKB-UniRule"/>
</dbReference>
<dbReference type="SUPFAM" id="SSF51230">
    <property type="entry name" value="Single hybrid motif"/>
    <property type="match status" value="1"/>
</dbReference>
<evidence type="ECO:0000313" key="11">
    <source>
        <dbReference type="Proteomes" id="UP000719766"/>
    </source>
</evidence>
<dbReference type="PROSITE" id="PS00866">
    <property type="entry name" value="CPSASE_1"/>
    <property type="match status" value="1"/>
</dbReference>
<dbReference type="Pfam" id="PF02785">
    <property type="entry name" value="Biotin_carb_C"/>
    <property type="match status" value="1"/>
</dbReference>
<dbReference type="Pfam" id="PF02626">
    <property type="entry name" value="CT_A_B"/>
    <property type="match status" value="1"/>
</dbReference>
<evidence type="ECO:0000256" key="5">
    <source>
        <dbReference type="ARBA" id="ARBA00022840"/>
    </source>
</evidence>
<dbReference type="SUPFAM" id="SSF52440">
    <property type="entry name" value="PreATP-grasp domain"/>
    <property type="match status" value="1"/>
</dbReference>
<dbReference type="InterPro" id="IPR016185">
    <property type="entry name" value="PreATP-grasp_dom_sf"/>
</dbReference>
<dbReference type="InterPro" id="IPR011054">
    <property type="entry name" value="Rudment_hybrid_motif"/>
</dbReference>
<dbReference type="AlphaFoldDB" id="A0A9P7DGQ2"/>
<dbReference type="SUPFAM" id="SSF50891">
    <property type="entry name" value="Cyclophilin-like"/>
    <property type="match status" value="2"/>
</dbReference>
<dbReference type="Pfam" id="PF02786">
    <property type="entry name" value="CPSase_L_D2"/>
    <property type="match status" value="1"/>
</dbReference>
<protein>
    <submittedName>
        <fullName evidence="10">Allophanate hydrolase subunit 2-domain-containing protein</fullName>
    </submittedName>
</protein>
<evidence type="ECO:0000256" key="4">
    <source>
        <dbReference type="ARBA" id="ARBA00022801"/>
    </source>
</evidence>
<dbReference type="Gene3D" id="2.40.50.100">
    <property type="match status" value="1"/>
</dbReference>
<dbReference type="SMART" id="SM00797">
    <property type="entry name" value="AHS2"/>
    <property type="match status" value="1"/>
</dbReference>
<keyword evidence="4 10" id="KW-0378">Hydrolase</keyword>
<dbReference type="GO" id="GO:0016787">
    <property type="term" value="F:hydrolase activity"/>
    <property type="evidence" value="ECO:0007669"/>
    <property type="project" value="UniProtKB-KW"/>
</dbReference>
<dbReference type="SUPFAM" id="SSF160467">
    <property type="entry name" value="PH0987 N-terminal domain-like"/>
    <property type="match status" value="1"/>
</dbReference>
<dbReference type="GO" id="GO:0016874">
    <property type="term" value="F:ligase activity"/>
    <property type="evidence" value="ECO:0007669"/>
    <property type="project" value="UniProtKB-KW"/>
</dbReference>
<feature type="domain" description="ATP-grasp" evidence="8">
    <location>
        <begin position="135"/>
        <end position="336"/>
    </location>
</feature>
<evidence type="ECO:0000259" key="9">
    <source>
        <dbReference type="PROSITE" id="PS50979"/>
    </source>
</evidence>
<accession>A0A9P7DGQ2</accession>
<dbReference type="PANTHER" id="PTHR18866">
    <property type="entry name" value="CARBOXYLASE:PYRUVATE/ACETYL-COA/PROPIONYL-COA CARBOXYLASE"/>
    <property type="match status" value="1"/>
</dbReference>
<dbReference type="PANTHER" id="PTHR18866:SF128">
    <property type="entry name" value="UREA AMIDOLYASE"/>
    <property type="match status" value="1"/>
</dbReference>
<keyword evidence="11" id="KW-1185">Reference proteome</keyword>
<dbReference type="InterPro" id="IPR000089">
    <property type="entry name" value="Biotin_lipoyl"/>
</dbReference>
<dbReference type="InterPro" id="IPR029000">
    <property type="entry name" value="Cyclophilin-like_dom_sf"/>
</dbReference>
<proteinExistence type="predicted"/>
<dbReference type="EMBL" id="JABBWE010000034">
    <property type="protein sequence ID" value="KAG1792770.1"/>
    <property type="molecule type" value="Genomic_DNA"/>
</dbReference>
<dbReference type="InterPro" id="IPR005482">
    <property type="entry name" value="Biotin_COase_C"/>
</dbReference>
<feature type="domain" description="Biotin carboxylation" evidence="9">
    <location>
        <begin position="8"/>
        <end position="480"/>
    </location>
</feature>
<evidence type="ECO:0000259" key="8">
    <source>
        <dbReference type="PROSITE" id="PS50975"/>
    </source>
</evidence>
<dbReference type="Gene3D" id="3.30.470.20">
    <property type="entry name" value="ATP-grasp fold, B domain"/>
    <property type="match status" value="1"/>
</dbReference>
<dbReference type="InterPro" id="IPR003833">
    <property type="entry name" value="CT_C_D"/>
</dbReference>
<evidence type="ECO:0000256" key="2">
    <source>
        <dbReference type="ARBA" id="ARBA00022598"/>
    </source>
</evidence>
<dbReference type="SMART" id="SM00878">
    <property type="entry name" value="Biotin_carb_C"/>
    <property type="match status" value="1"/>
</dbReference>
<keyword evidence="6" id="KW-0092">Biotin</keyword>
<dbReference type="Gene3D" id="3.30.1360.40">
    <property type="match status" value="1"/>
</dbReference>
<dbReference type="SUPFAM" id="SSF51246">
    <property type="entry name" value="Rudiment single hybrid motif"/>
    <property type="match status" value="1"/>
</dbReference>
<sequence>MSLNSEYANHKLLVANRGEIAVRIIRTAQRLGIATVAIYTSSDALSPHVAIADEAAHLQNYTGDQQQLASESKLYLSSATIISICKQYRVTMVHPGYGFLSENEEFALSVEAAQMIWLGPQPDVIRIMGLKHEARRLAANAGLQLVPGSQGLVNTLDDALNIANTIGFPVILKATAGGGGMGLIVCQNVSDLSKCFISAQERATSMFRNGGVFIERYYPAARHIEIQVFGNGLGDVVHMGERECSVQRRHQKVVEETPSPFVTGHSGLREDMCNAAVKLCRVIKYASAGTVEFLVDDESGEFFFLEMNTRIQVEHAITEAIHPGLDLIEMMVAQGIAQQSEARCLDHANQSMMQAIYDKNLAESRIHAIEARVYCENPSEDFKPSPGILQFVEFPKEDWLRVDSWVSTGTEVTQFFDPLLCKLIVTGSTREQAVSRMVQVLKACKVFGPPNNLAYLASICNSTVFKEGKATTRFLDNFDFSPSAFTVLSAGIEMTIQDLPGRRIGLGIPRSGPMDSQAFSAANILAGNTPEMEALEIVVLPGAGCKLKFHSFAIVAITGKPATVKINGEQVSMWARLAVSEKAILDIAGLPGPGFRIYLAIRGGFPEVPQYLGSKSTSMGLGGYQGRSLRVGDQLSFGSQSSSEQDEIDPIAFLLPKSLIPVYPQDWLINVLAGPHDDAVILTPEGNAKFYSTKWSISSSSNRMGIRLESDQSIDWARNTGGEGGSHPSNILDNGYALGTVNVNGDTPVILTNEGPDMGGYVCLCTVATGERWKLGQLSPGSTVTFRKISWQDAQVCMKASLRWIEAVQAVIAGSQPHASFIDGALEGRELSGILHRNEWLPGSPRPAVTFRQAGDSAILVEYGEMRLDFVLRVRVHALESEVRKRNIKGIWTFAPCIRSTLCHYDPSVISQADVLTVLLSTERSLPDSALDLQFSGRKITFPIVLDDQWCRDALQRYMRTTRNSAVYLPSNIDYLARNNGLEGGVDEALQKLMDSAWLVFGVGFYLACPFLVPIDPRCRLVGQKMNPSRTYTPGGAVGIAGPVAAIYPVVSPGGYQLFGRTLPAWQTWGKGPDFASDRPWLLQPFDQVLFEPVNEERYLEIEQEFNAGQYKFKIEPAVFSMAAYITFTDSIQQEIAEFNRKQAEGTAREEARETELLREWQAQKAVKAPPTALVDDIDLGPGGTSVTSSISASIWKIRCQPGDVIQTADDILVILEAMKTEINILSGEENVGKVVKSLGKGIREGASVQVGDILAWFE</sequence>
<dbReference type="GeneID" id="64598888"/>
<dbReference type="OrthoDB" id="196847at2759"/>
<dbReference type="InterPro" id="IPR005479">
    <property type="entry name" value="CPAse_ATP-bd"/>
</dbReference>
<evidence type="ECO:0000313" key="10">
    <source>
        <dbReference type="EMBL" id="KAG1792770.1"/>
    </source>
</evidence>
<dbReference type="CDD" id="cd06850">
    <property type="entry name" value="biotinyl_domain"/>
    <property type="match status" value="1"/>
</dbReference>
<dbReference type="InterPro" id="IPR003778">
    <property type="entry name" value="CT_A_B"/>
</dbReference>
<dbReference type="InterPro" id="IPR005481">
    <property type="entry name" value="BC-like_N"/>
</dbReference>
<comment type="caution">
    <text evidence="10">The sequence shown here is derived from an EMBL/GenBank/DDBJ whole genome shotgun (WGS) entry which is preliminary data.</text>
</comment>
<dbReference type="InterPro" id="IPR050856">
    <property type="entry name" value="Biotin_carboxylase_complex"/>
</dbReference>
<dbReference type="PROSITE" id="PS50975">
    <property type="entry name" value="ATP_GRASP"/>
    <property type="match status" value="1"/>
</dbReference>
<dbReference type="Gene3D" id="2.40.100.10">
    <property type="entry name" value="Cyclophilin-like"/>
    <property type="match status" value="2"/>
</dbReference>
<dbReference type="InterPro" id="IPR011761">
    <property type="entry name" value="ATP-grasp"/>
</dbReference>
<reference evidence="10" key="1">
    <citation type="journal article" date="2020" name="New Phytol.">
        <title>Comparative genomics reveals dynamic genome evolution in host specialist ectomycorrhizal fungi.</title>
        <authorList>
            <person name="Lofgren L.A."/>
            <person name="Nguyen N.H."/>
            <person name="Vilgalys R."/>
            <person name="Ruytinx J."/>
            <person name="Liao H.L."/>
            <person name="Branco S."/>
            <person name="Kuo A."/>
            <person name="LaButti K."/>
            <person name="Lipzen A."/>
            <person name="Andreopoulos W."/>
            <person name="Pangilinan J."/>
            <person name="Riley R."/>
            <person name="Hundley H."/>
            <person name="Na H."/>
            <person name="Barry K."/>
            <person name="Grigoriev I.V."/>
            <person name="Stajich J.E."/>
            <person name="Kennedy P.G."/>
        </authorList>
    </citation>
    <scope>NUCLEOTIDE SEQUENCE</scope>
    <source>
        <strain evidence="10">S12</strain>
    </source>
</reference>
<keyword evidence="5 7" id="KW-0067">ATP-binding</keyword>
<dbReference type="Pfam" id="PF02682">
    <property type="entry name" value="CT_C_D"/>
    <property type="match status" value="1"/>
</dbReference>
<dbReference type="InterPro" id="IPR011764">
    <property type="entry name" value="Biotin_carboxylation_dom"/>
</dbReference>
<dbReference type="PROSITE" id="PS50979">
    <property type="entry name" value="BC"/>
    <property type="match status" value="1"/>
</dbReference>